<sequence length="158" mass="17881">MATPCVMCLAPATKQCSGCRSFWYCTRECQRKHWVNHKHECGQVKNAPEHPEDLAEQERQFHAVTEIVRKHRETAKNKNVWVTRFGDKMYEDLDDARALPGIKEKLDDHETAGRNEAALNMLFSAAEGVGRAKTLAYFEQMKCNAKAEEETSSPAPAA</sequence>
<evidence type="ECO:0000256" key="4">
    <source>
        <dbReference type="PROSITE-ProRule" id="PRU00134"/>
    </source>
</evidence>
<reference evidence="6" key="1">
    <citation type="submission" date="2022-10" db="EMBL/GenBank/DDBJ databases">
        <authorList>
            <person name="Chen Y."/>
            <person name="Dougan E. K."/>
            <person name="Chan C."/>
            <person name="Rhodes N."/>
            <person name="Thang M."/>
        </authorList>
    </citation>
    <scope>NUCLEOTIDE SEQUENCE</scope>
</reference>
<evidence type="ECO:0000313" key="9">
    <source>
        <dbReference type="Proteomes" id="UP001152797"/>
    </source>
</evidence>
<dbReference type="GO" id="GO:0008270">
    <property type="term" value="F:zinc ion binding"/>
    <property type="evidence" value="ECO:0007669"/>
    <property type="project" value="UniProtKB-KW"/>
</dbReference>
<keyword evidence="1" id="KW-0479">Metal-binding</keyword>
<dbReference type="PANTHER" id="PTHR13244">
    <property type="entry name" value="ZINC FINGER MYND DOMAIN CONTAINING PROTEIN 10"/>
    <property type="match status" value="1"/>
</dbReference>
<evidence type="ECO:0000256" key="3">
    <source>
        <dbReference type="ARBA" id="ARBA00022833"/>
    </source>
</evidence>
<evidence type="ECO:0000256" key="1">
    <source>
        <dbReference type="ARBA" id="ARBA00022723"/>
    </source>
</evidence>
<organism evidence="6">
    <name type="scientific">Cladocopium goreaui</name>
    <dbReference type="NCBI Taxonomy" id="2562237"/>
    <lineage>
        <taxon>Eukaryota</taxon>
        <taxon>Sar</taxon>
        <taxon>Alveolata</taxon>
        <taxon>Dinophyceae</taxon>
        <taxon>Suessiales</taxon>
        <taxon>Symbiodiniaceae</taxon>
        <taxon>Cladocopium</taxon>
    </lineage>
</organism>
<keyword evidence="9" id="KW-1185">Reference proteome</keyword>
<dbReference type="InterPro" id="IPR002893">
    <property type="entry name" value="Znf_MYND"/>
</dbReference>
<dbReference type="Pfam" id="PF01753">
    <property type="entry name" value="zf-MYND"/>
    <property type="match status" value="1"/>
</dbReference>
<dbReference type="AlphaFoldDB" id="A0A9P1CIQ6"/>
<gene>
    <name evidence="6" type="ORF">C1SCF055_LOCUS19600</name>
</gene>
<dbReference type="EMBL" id="CAMXCT010001760">
    <property type="protein sequence ID" value="CAI3992804.1"/>
    <property type="molecule type" value="Genomic_DNA"/>
</dbReference>
<dbReference type="OrthoDB" id="341421at2759"/>
<keyword evidence="2 4" id="KW-0863">Zinc-finger</keyword>
<evidence type="ECO:0000313" key="8">
    <source>
        <dbReference type="EMBL" id="CAL4780116.1"/>
    </source>
</evidence>
<dbReference type="GO" id="GO:0005737">
    <property type="term" value="C:cytoplasm"/>
    <property type="evidence" value="ECO:0007669"/>
    <property type="project" value="TreeGrafter"/>
</dbReference>
<dbReference type="SUPFAM" id="SSF144232">
    <property type="entry name" value="HIT/MYND zinc finger-like"/>
    <property type="match status" value="1"/>
</dbReference>
<accession>A0A9P1CIQ6</accession>
<comment type="caution">
    <text evidence="6">The sequence shown here is derived from an EMBL/GenBank/DDBJ whole genome shotgun (WGS) entry which is preliminary data.</text>
</comment>
<dbReference type="InterPro" id="IPR052298">
    <property type="entry name" value="ZMYND10"/>
</dbReference>
<dbReference type="PROSITE" id="PS50865">
    <property type="entry name" value="ZF_MYND_2"/>
    <property type="match status" value="1"/>
</dbReference>
<evidence type="ECO:0000256" key="2">
    <source>
        <dbReference type="ARBA" id="ARBA00022771"/>
    </source>
</evidence>
<proteinExistence type="predicted"/>
<feature type="domain" description="MYND-type" evidence="5">
    <location>
        <begin position="5"/>
        <end position="41"/>
    </location>
</feature>
<evidence type="ECO:0000259" key="5">
    <source>
        <dbReference type="PROSITE" id="PS50865"/>
    </source>
</evidence>
<name>A0A9P1CIQ6_9DINO</name>
<dbReference type="PROSITE" id="PS01360">
    <property type="entry name" value="ZF_MYND_1"/>
    <property type="match status" value="1"/>
</dbReference>
<dbReference type="Proteomes" id="UP001152797">
    <property type="component" value="Unassembled WGS sequence"/>
</dbReference>
<evidence type="ECO:0000313" key="6">
    <source>
        <dbReference type="EMBL" id="CAI3992804.1"/>
    </source>
</evidence>
<reference evidence="7" key="2">
    <citation type="submission" date="2024-04" db="EMBL/GenBank/DDBJ databases">
        <authorList>
            <person name="Chen Y."/>
            <person name="Shah S."/>
            <person name="Dougan E. K."/>
            <person name="Thang M."/>
            <person name="Chan C."/>
        </authorList>
    </citation>
    <scope>NUCLEOTIDE SEQUENCE [LARGE SCALE GENOMIC DNA]</scope>
</reference>
<keyword evidence="3" id="KW-0862">Zinc</keyword>
<protein>
    <submittedName>
        <fullName evidence="8">Zinc finger MYND domain-containing protein 10</fullName>
    </submittedName>
</protein>
<dbReference type="Gene3D" id="6.10.140.2220">
    <property type="match status" value="1"/>
</dbReference>
<dbReference type="EMBL" id="CAMXCT030001760">
    <property type="protein sequence ID" value="CAL4780116.1"/>
    <property type="molecule type" value="Genomic_DNA"/>
</dbReference>
<dbReference type="EMBL" id="CAMXCT020001760">
    <property type="protein sequence ID" value="CAL1146179.1"/>
    <property type="molecule type" value="Genomic_DNA"/>
</dbReference>
<dbReference type="PANTHER" id="PTHR13244:SF7">
    <property type="entry name" value="ZINC FINGER MYND DOMAIN-CONTAINING PROTEIN 10"/>
    <property type="match status" value="1"/>
</dbReference>
<evidence type="ECO:0000313" key="7">
    <source>
        <dbReference type="EMBL" id="CAL1146179.1"/>
    </source>
</evidence>